<dbReference type="OrthoDB" id="9804721at2"/>
<reference evidence="1 2" key="1">
    <citation type="submission" date="2018-08" db="EMBL/GenBank/DDBJ databases">
        <title>Genomic Encyclopedia of Type Strains, Phase IV (KMG-IV): sequencing the most valuable type-strain genomes for metagenomic binning, comparative biology and taxonomic classification.</title>
        <authorList>
            <person name="Goeker M."/>
        </authorList>
    </citation>
    <scope>NUCLEOTIDE SEQUENCE [LARGE SCALE GENOMIC DNA]</scope>
    <source>
        <strain evidence="1 2">DSM 25527</strain>
    </source>
</reference>
<proteinExistence type="predicted"/>
<dbReference type="Proteomes" id="UP000266568">
    <property type="component" value="Unassembled WGS sequence"/>
</dbReference>
<dbReference type="Gene3D" id="3.40.50.12370">
    <property type="match status" value="1"/>
</dbReference>
<dbReference type="EMBL" id="QXDC01000002">
    <property type="protein sequence ID" value="RIA46711.1"/>
    <property type="molecule type" value="Genomic_DNA"/>
</dbReference>
<dbReference type="RefSeq" id="WP_119034786.1">
    <property type="nucleotide sequence ID" value="NZ_QXDC01000002.1"/>
</dbReference>
<protein>
    <recommendedName>
        <fullName evidence="3">Universal stress protein family protein</fullName>
    </recommendedName>
</protein>
<name>A0A397PLY9_9SPHN</name>
<evidence type="ECO:0008006" key="3">
    <source>
        <dbReference type="Google" id="ProtNLM"/>
    </source>
</evidence>
<evidence type="ECO:0000313" key="2">
    <source>
        <dbReference type="Proteomes" id="UP000266568"/>
    </source>
</evidence>
<comment type="caution">
    <text evidence="1">The sequence shown here is derived from an EMBL/GenBank/DDBJ whole genome shotgun (WGS) entry which is preliminary data.</text>
</comment>
<sequence>MKILAVLAEAETTQTCLAAAVAAAARLGNSRIEALHIVVDPKVLVTSDEEIDIQFLRERREGSATDRADAVRRQFLAFVAGMGDDSPHIDWRTLPGAEEPEVIRAAECADLVVLASPHDLDGHDARHAALFRTGKPALLVPDRWRTTGQFADRIVIYWAGSDHPTPALEAAVPWLQLASTVTVLLVDDPVERSAWISQWLEDRGIHAAIKAVDRHHDSTEHCVRAAAQELAADLLVVGPRTHSAIVDWLTGGATHAIVAHAELPILASH</sequence>
<dbReference type="SUPFAM" id="SSF52402">
    <property type="entry name" value="Adenine nucleotide alpha hydrolases-like"/>
    <property type="match status" value="2"/>
</dbReference>
<dbReference type="AlphaFoldDB" id="A0A397PLY9"/>
<keyword evidence="2" id="KW-1185">Reference proteome</keyword>
<organism evidence="1 2">
    <name type="scientific">Hephaestia caeni</name>
    <dbReference type="NCBI Taxonomy" id="645617"/>
    <lineage>
        <taxon>Bacteria</taxon>
        <taxon>Pseudomonadati</taxon>
        <taxon>Pseudomonadota</taxon>
        <taxon>Alphaproteobacteria</taxon>
        <taxon>Sphingomonadales</taxon>
        <taxon>Sphingomonadaceae</taxon>
        <taxon>Hephaestia</taxon>
    </lineage>
</organism>
<accession>A0A397PLY9</accession>
<gene>
    <name evidence="1" type="ORF">DFR49_1264</name>
</gene>
<evidence type="ECO:0000313" key="1">
    <source>
        <dbReference type="EMBL" id="RIA46711.1"/>
    </source>
</evidence>
<dbReference type="CDD" id="cd00293">
    <property type="entry name" value="USP-like"/>
    <property type="match status" value="1"/>
</dbReference>